<keyword evidence="1" id="KW-0067">ATP-binding</keyword>
<dbReference type="EMBL" id="KK100506">
    <property type="protein sequence ID" value="KIZ05436.1"/>
    <property type="molecule type" value="Genomic_DNA"/>
</dbReference>
<dbReference type="GeneID" id="25735397"/>
<dbReference type="PANTHER" id="PTHR44329:SF214">
    <property type="entry name" value="PROTEIN KINASE DOMAIN-CONTAINING PROTEIN"/>
    <property type="match status" value="1"/>
</dbReference>
<dbReference type="GO" id="GO:0004674">
    <property type="term" value="F:protein serine/threonine kinase activity"/>
    <property type="evidence" value="ECO:0007669"/>
    <property type="project" value="TreeGrafter"/>
</dbReference>
<dbReference type="GO" id="GO:0005524">
    <property type="term" value="F:ATP binding"/>
    <property type="evidence" value="ECO:0007669"/>
    <property type="project" value="UniProtKB-UniRule"/>
</dbReference>
<dbReference type="OrthoDB" id="4062651at2759"/>
<proteinExistence type="predicted"/>
<dbReference type="PROSITE" id="PS00107">
    <property type="entry name" value="PROTEIN_KINASE_ATP"/>
    <property type="match status" value="1"/>
</dbReference>
<evidence type="ECO:0000313" key="4">
    <source>
        <dbReference type="Proteomes" id="UP000054498"/>
    </source>
</evidence>
<evidence type="ECO:0000259" key="2">
    <source>
        <dbReference type="PROSITE" id="PS50011"/>
    </source>
</evidence>
<feature type="domain" description="Protein kinase" evidence="2">
    <location>
        <begin position="63"/>
        <end position="376"/>
    </location>
</feature>
<dbReference type="Pfam" id="PF00069">
    <property type="entry name" value="Pkinase"/>
    <property type="match status" value="1"/>
</dbReference>
<gene>
    <name evidence="3" type="ORF">MNEG_2519</name>
</gene>
<sequence length="450" mass="49361">MGMDYDLLALAHAAEESIRQHRDAINKQSPPPKIRTLSGGFEVALDGRAYFIGDPGQLRYRPEDPLALLGKGLSSNVFKGRLYVTPTFIIDVAVKVQDFEITQEAEVLAFACRLGGLLPLLARSPTLRTTFRVELQPMQDGGFRLLQVKVLCPEMLESLLQKGSTVPGSRRMPLQLPDLERKMPEGARDVKGTRAGCLLRPLSAGIPWSDQWCVLVSVLEGLPDLHSAGLVKGDLKLDNIGLQYHGRLQAVLLDFDKCYIIPRAPEDAGSFVSVQGCSEETMAPELDAKRLQPSPASDVFAFGIVALQLVLVQREAMALREAVRVAHASNDPVSALDKVLGGLGVPNLVKDFVLPCLHKDPAHRPAVWQLLKHLEELQDFELMDERLTFELGWRHEEVKLRWFVLLCARREKDLADGRATEGGAGGGAVAAQLRRKRAGTAILPAISSAD</sequence>
<feature type="binding site" evidence="1">
    <location>
        <position position="95"/>
    </location>
    <ligand>
        <name>ATP</name>
        <dbReference type="ChEBI" id="CHEBI:30616"/>
    </ligand>
</feature>
<reference evidence="3 4" key="1">
    <citation type="journal article" date="2013" name="BMC Genomics">
        <title>Reconstruction of the lipid metabolism for the microalga Monoraphidium neglectum from its genome sequence reveals characteristics suitable for biofuel production.</title>
        <authorList>
            <person name="Bogen C."/>
            <person name="Al-Dilaimi A."/>
            <person name="Albersmeier A."/>
            <person name="Wichmann J."/>
            <person name="Grundmann M."/>
            <person name="Rupp O."/>
            <person name="Lauersen K.J."/>
            <person name="Blifernez-Klassen O."/>
            <person name="Kalinowski J."/>
            <person name="Goesmann A."/>
            <person name="Mussgnug J.H."/>
            <person name="Kruse O."/>
        </authorList>
    </citation>
    <scope>NUCLEOTIDE SEQUENCE [LARGE SCALE GENOMIC DNA]</scope>
    <source>
        <strain evidence="3 4">SAG 48.87</strain>
    </source>
</reference>
<evidence type="ECO:0000256" key="1">
    <source>
        <dbReference type="PROSITE-ProRule" id="PRU10141"/>
    </source>
</evidence>
<dbReference type="KEGG" id="mng:MNEG_2519"/>
<protein>
    <recommendedName>
        <fullName evidence="2">Protein kinase domain-containing protein</fullName>
    </recommendedName>
</protein>
<keyword evidence="4" id="KW-1185">Reference proteome</keyword>
<dbReference type="InterPro" id="IPR051681">
    <property type="entry name" value="Ser/Thr_Kinases-Pseudokinases"/>
</dbReference>
<dbReference type="Proteomes" id="UP000054498">
    <property type="component" value="Unassembled WGS sequence"/>
</dbReference>
<accession>A0A0D2NKY6</accession>
<dbReference type="SUPFAM" id="SSF56112">
    <property type="entry name" value="Protein kinase-like (PK-like)"/>
    <property type="match status" value="1"/>
</dbReference>
<dbReference type="PANTHER" id="PTHR44329">
    <property type="entry name" value="SERINE/THREONINE-PROTEIN KINASE TNNI3K-RELATED"/>
    <property type="match status" value="1"/>
</dbReference>
<dbReference type="InterPro" id="IPR017441">
    <property type="entry name" value="Protein_kinase_ATP_BS"/>
</dbReference>
<name>A0A0D2NKY6_9CHLO</name>
<dbReference type="Gene3D" id="1.10.510.10">
    <property type="entry name" value="Transferase(Phosphotransferase) domain 1"/>
    <property type="match status" value="1"/>
</dbReference>
<dbReference type="PROSITE" id="PS50011">
    <property type="entry name" value="PROTEIN_KINASE_DOM"/>
    <property type="match status" value="1"/>
</dbReference>
<dbReference type="SMART" id="SM00220">
    <property type="entry name" value="S_TKc"/>
    <property type="match status" value="1"/>
</dbReference>
<dbReference type="InterPro" id="IPR000719">
    <property type="entry name" value="Prot_kinase_dom"/>
</dbReference>
<dbReference type="STRING" id="145388.A0A0D2NKY6"/>
<dbReference type="AlphaFoldDB" id="A0A0D2NKY6"/>
<keyword evidence="1" id="KW-0547">Nucleotide-binding</keyword>
<evidence type="ECO:0000313" key="3">
    <source>
        <dbReference type="EMBL" id="KIZ05436.1"/>
    </source>
</evidence>
<dbReference type="RefSeq" id="XP_013904455.1">
    <property type="nucleotide sequence ID" value="XM_014049001.1"/>
</dbReference>
<dbReference type="InterPro" id="IPR011009">
    <property type="entry name" value="Kinase-like_dom_sf"/>
</dbReference>
<organism evidence="3 4">
    <name type="scientific">Monoraphidium neglectum</name>
    <dbReference type="NCBI Taxonomy" id="145388"/>
    <lineage>
        <taxon>Eukaryota</taxon>
        <taxon>Viridiplantae</taxon>
        <taxon>Chlorophyta</taxon>
        <taxon>core chlorophytes</taxon>
        <taxon>Chlorophyceae</taxon>
        <taxon>CS clade</taxon>
        <taxon>Sphaeropleales</taxon>
        <taxon>Selenastraceae</taxon>
        <taxon>Monoraphidium</taxon>
    </lineage>
</organism>